<dbReference type="CDD" id="cd01951">
    <property type="entry name" value="lectin_L-type"/>
    <property type="match status" value="1"/>
</dbReference>
<keyword evidence="4" id="KW-1185">Reference proteome</keyword>
<dbReference type="SUPFAM" id="SSF103647">
    <property type="entry name" value="TSP type-3 repeat"/>
    <property type="match status" value="3"/>
</dbReference>
<gene>
    <name evidence="3" type="ORF">OMO38_09020</name>
</gene>
<dbReference type="PANTHER" id="PTHR12223">
    <property type="entry name" value="VESICULAR MANNOSE-BINDING LECTIN"/>
    <property type="match status" value="1"/>
</dbReference>
<reference evidence="3" key="1">
    <citation type="submission" date="2022-10" db="EMBL/GenBank/DDBJ databases">
        <title>Chryseobacterium babae sp. nov. isolated from the gut of the beetle Oryctes rhinoceros, and Chryseobacterium kimseyorum sp. nov., isolated from a stick insect rearing cage.</title>
        <authorList>
            <person name="Shelomi M."/>
            <person name="Han C.-J."/>
            <person name="Chen W.-M."/>
            <person name="Chen H.-K."/>
            <person name="Liaw S.-J."/>
            <person name="Muhle E."/>
            <person name="Clermont D."/>
        </authorList>
    </citation>
    <scope>NUCLEOTIDE SEQUENCE</scope>
    <source>
        <strain evidence="3">09-1422</strain>
    </source>
</reference>
<protein>
    <submittedName>
        <fullName evidence="3">Cadherin-like domain-containing protein</fullName>
    </submittedName>
</protein>
<dbReference type="Pfam" id="PF18483">
    <property type="entry name" value="Lectin_L-type_dom"/>
    <property type="match status" value="1"/>
</dbReference>
<feature type="compositionally biased region" description="Polar residues" evidence="1">
    <location>
        <begin position="584"/>
        <end position="597"/>
    </location>
</feature>
<dbReference type="EMBL" id="JAPDHW010000005">
    <property type="protein sequence ID" value="MCW3168669.1"/>
    <property type="molecule type" value="Genomic_DNA"/>
</dbReference>
<dbReference type="PANTHER" id="PTHR12223:SF19">
    <property type="entry name" value="LEGUME LECTIN DOMAIN-CONTAINING PROTEIN"/>
    <property type="match status" value="1"/>
</dbReference>
<feature type="domain" description="Cadherin-like" evidence="2">
    <location>
        <begin position="1302"/>
        <end position="1388"/>
    </location>
</feature>
<evidence type="ECO:0000259" key="2">
    <source>
        <dbReference type="Pfam" id="PF17892"/>
    </source>
</evidence>
<organism evidence="3 4">
    <name type="scientific">Chryseobacterium kimseyorum</name>
    <dbReference type="NCBI Taxonomy" id="2984028"/>
    <lineage>
        <taxon>Bacteria</taxon>
        <taxon>Pseudomonadati</taxon>
        <taxon>Bacteroidota</taxon>
        <taxon>Flavobacteriia</taxon>
        <taxon>Flavobacteriales</taxon>
        <taxon>Weeksellaceae</taxon>
        <taxon>Chryseobacterium group</taxon>
        <taxon>Chryseobacterium</taxon>
    </lineage>
</organism>
<feature type="region of interest" description="Disordered" evidence="1">
    <location>
        <begin position="621"/>
        <end position="641"/>
    </location>
</feature>
<dbReference type="InterPro" id="IPR013320">
    <property type="entry name" value="ConA-like_dom_sf"/>
</dbReference>
<proteinExistence type="predicted"/>
<dbReference type="InterPro" id="IPR056573">
    <property type="entry name" value="Lectin_L-type_dom"/>
</dbReference>
<dbReference type="Gene3D" id="2.60.40.3440">
    <property type="match status" value="1"/>
</dbReference>
<feature type="region of interest" description="Disordered" evidence="1">
    <location>
        <begin position="571"/>
        <end position="597"/>
    </location>
</feature>
<dbReference type="RefSeq" id="WP_264749868.1">
    <property type="nucleotide sequence ID" value="NZ_JAPDHW010000005.1"/>
</dbReference>
<dbReference type="Pfam" id="PF17892">
    <property type="entry name" value="Cadherin_5"/>
    <property type="match status" value="1"/>
</dbReference>
<accession>A0ABT3HY29</accession>
<name>A0ABT3HY29_9FLAO</name>
<dbReference type="InterPro" id="IPR041690">
    <property type="entry name" value="Cadherin_5"/>
</dbReference>
<dbReference type="InterPro" id="IPR051136">
    <property type="entry name" value="Intracellular_Lectin-GPT"/>
</dbReference>
<dbReference type="Gene3D" id="2.60.120.200">
    <property type="match status" value="1"/>
</dbReference>
<sequence>MSTYNNQTATTVFNSGNVSLNGSVMGFSFLANAGQSNANRIGNDHNSSEYGIYISHPNNSATTYATSIRCAITFTAPAGGLKFIVNDIDNNDYVRIRVFDENGLSIPLVQNSNFTFMAGGSTVVEYNASLQEFYDDDNQASDDNSRNGSVSFNFSGKKVSKIEFDYYDTNNTGAITFARFEVPCIVANNDSYSVTGGLTSTTSSVLSNDIYNGAQATTSNVTVSPVGTLPAGFAFSAAGVITISNTVLPGVYSIPYQICQLGQSANCTVAVATITILLDSDGDTVPDYLDLDDDNDGILDSAECGGGAIYNYSGFGLRTVGTTANLIGFTDTTYTPTTLATNIIAGADANHLASDASRNRLLFANSGGQGSLFAYQFSTNTVVNIGSGFLSSLGDSSGGAGMYNNDYYIYDDTGTTTEGLWRVTFNSAGIASTLTKVANPPSAGPDLGDMAISHSGMAYITSNGNLHRIDLSTLNLSTTAPASAWTVVNTNSPISGSQLFFAANGDLIGSSSNGNLVRVNPSTGANLGTVSTLTNGYTWGDLSEAPTVGFNCGIDTDGDGIPNNLDLDSDGDGCPDSTEGAGNFSPTTSASGSIASQTPNTNFGTAVNTTTGIPTLVGAGQAVGQSQDSSRNDCLDSDGDTIPDWQDLDDDNDGITDCVENGLGAGATVSTIFELNGNAVAIGNTEVQLTAAIASQAGQMWSYEKVDFSKSFTLNYETNLGNINANGADGIAAVFHNSPLGVNAVGINGVGMGARGIANGIVLEIDTYNNSPDNVGDIANDHGQIWVSSNQSGAGLLTAAADLGELEDGTWKAVVINWNFQTKTLSYTVGGINAGTYTFPTTNPITSYFGGASKVFFGYTASTGGFVNDQRIRFANLCSLPIEADADGDGIPNHLDLDSDNDGCPDSREGAGDFNPSTPASGPIAAQTPNTNFGTAVNTTTGIPNLVGAGQGVGQSQSFSQNDCLDTDGDTIPDWQDLDDDNDGILDTVECSNTITDLGNALTAGTAKDILPSDFGLALNAKNQNVTADLSAKFGYPANSGAVVVSITNASVNPTANAWWTKQGQQPSVWRVTGTMSAFVLMAQDVQYYGNDSKTIHIYDSAAVIPITFPGLVNQAAVANQWAVSDSPTQKTLTDLDTNLTTIENGNWRFANMNFGPKTFGFSTTTATADPAYAVLMYLECDADGDGIPNRLDLDSDNDGCPDAIEGAENVTRSQLNPNGSINIGLVAPNNGVGSLATDLGVPRLVNSGGSADTGTATVNTVGQPVGTSQNASINSCFVEAQNDINQTPVGVSSSGSVLTNDKALDGTAVTVTSATYLNSAGVATPLTLGTSTTVYDAAGVVAGTVTLNSNGTYTFIPAANYTGTVPVTYTISNTSGSTASATLSIEVGAVVLAPGNNKPIAQNDTGTAESGSDLSSNVLLNDSDPDANPLVVTTASVALGTPTQVSGLDINGNTVANAGTLTLNANGTYTFSPAPTFTGTVNPVTYTACDNGTPALCDTASLSIKVVPNSGNNTFANDDAKAVPKGAAITITAANGVLANDSDPEGNTQTVTTVNGVAINATGTTNVTVPNGTLVFSANGSYTFTPNATFVGTVVLPYTVCDNVTPQACDTATLYLTFLDTAATVCYEDPALVAGATYPVRHGVTLLGRAGSNNGNWPMLRNSAYTALESKTKGFVVTRNSSPETTIAIPVVGMMVFDTDENAGAGCLKIYTGPAAGEGWKCFSTQGCP</sequence>
<feature type="region of interest" description="Disordered" evidence="1">
    <location>
        <begin position="948"/>
        <end position="971"/>
    </location>
</feature>
<evidence type="ECO:0000256" key="1">
    <source>
        <dbReference type="SAM" id="MobiDB-lite"/>
    </source>
</evidence>
<dbReference type="SUPFAM" id="SSF49899">
    <property type="entry name" value="Concanavalin A-like lectins/glucanases"/>
    <property type="match status" value="1"/>
</dbReference>
<dbReference type="Pfam" id="PF17963">
    <property type="entry name" value="Big_9"/>
    <property type="match status" value="2"/>
</dbReference>
<comment type="caution">
    <text evidence="3">The sequence shown here is derived from an EMBL/GenBank/DDBJ whole genome shotgun (WGS) entry which is preliminary data.</text>
</comment>
<evidence type="ECO:0000313" key="3">
    <source>
        <dbReference type="EMBL" id="MCW3168669.1"/>
    </source>
</evidence>
<dbReference type="Proteomes" id="UP001163731">
    <property type="component" value="Unassembled WGS sequence"/>
</dbReference>
<feature type="region of interest" description="Disordered" evidence="1">
    <location>
        <begin position="891"/>
        <end position="923"/>
    </location>
</feature>
<dbReference type="InterPro" id="IPR028974">
    <property type="entry name" value="TSP_type-3_rpt"/>
</dbReference>
<evidence type="ECO:0000313" key="4">
    <source>
        <dbReference type="Proteomes" id="UP001163731"/>
    </source>
</evidence>